<accession>A0AA51YG61</accession>
<organism evidence="5 6">
    <name type="scientific">Methanolobus mangrovi</name>
    <dbReference type="NCBI Taxonomy" id="3072977"/>
    <lineage>
        <taxon>Archaea</taxon>
        <taxon>Methanobacteriati</taxon>
        <taxon>Methanobacteriota</taxon>
        <taxon>Stenosarchaea group</taxon>
        <taxon>Methanomicrobia</taxon>
        <taxon>Methanosarcinales</taxon>
        <taxon>Methanosarcinaceae</taxon>
        <taxon>Methanolobus</taxon>
    </lineage>
</organism>
<evidence type="ECO:0000256" key="3">
    <source>
        <dbReference type="ARBA" id="ARBA00022691"/>
    </source>
</evidence>
<dbReference type="EMBL" id="CP133594">
    <property type="protein sequence ID" value="WMW21676.1"/>
    <property type="molecule type" value="Genomic_DNA"/>
</dbReference>
<protein>
    <submittedName>
        <fullName evidence="5">Methyltransferase domain-containing protein</fullName>
    </submittedName>
</protein>
<gene>
    <name evidence="5" type="ORF">RE476_09815</name>
</gene>
<dbReference type="SUPFAM" id="SSF53335">
    <property type="entry name" value="S-adenosyl-L-methionine-dependent methyltransferases"/>
    <property type="match status" value="1"/>
</dbReference>
<evidence type="ECO:0000259" key="4">
    <source>
        <dbReference type="Pfam" id="PF08241"/>
    </source>
</evidence>
<dbReference type="KEGG" id="mmav:RE476_09815"/>
<dbReference type="PANTHER" id="PTHR43464">
    <property type="entry name" value="METHYLTRANSFERASE"/>
    <property type="match status" value="1"/>
</dbReference>
<evidence type="ECO:0000256" key="1">
    <source>
        <dbReference type="ARBA" id="ARBA00022603"/>
    </source>
</evidence>
<keyword evidence="1 5" id="KW-0489">Methyltransferase</keyword>
<dbReference type="Pfam" id="PF08241">
    <property type="entry name" value="Methyltransf_11"/>
    <property type="match status" value="1"/>
</dbReference>
<dbReference type="AlphaFoldDB" id="A0AA51YG61"/>
<dbReference type="InterPro" id="IPR029063">
    <property type="entry name" value="SAM-dependent_MTases_sf"/>
</dbReference>
<reference evidence="5" key="1">
    <citation type="submission" date="2023-08" db="EMBL/GenBank/DDBJ databases">
        <title>Methanolobus mangrovi sp. nov. and Methanolobus sediminis sp. nov, two novel methylotrophic methanogens isolated from mangrove sediments in China.</title>
        <authorList>
            <person name="Zhou J."/>
        </authorList>
    </citation>
    <scope>NUCLEOTIDE SEQUENCE</scope>
    <source>
        <strain evidence="5">FTZ2</strain>
    </source>
</reference>
<dbReference type="GO" id="GO:0008757">
    <property type="term" value="F:S-adenosylmethionine-dependent methyltransferase activity"/>
    <property type="evidence" value="ECO:0007669"/>
    <property type="project" value="InterPro"/>
</dbReference>
<dbReference type="GO" id="GO:0032259">
    <property type="term" value="P:methylation"/>
    <property type="evidence" value="ECO:0007669"/>
    <property type="project" value="UniProtKB-KW"/>
</dbReference>
<dbReference type="InterPro" id="IPR013216">
    <property type="entry name" value="Methyltransf_11"/>
</dbReference>
<evidence type="ECO:0000313" key="5">
    <source>
        <dbReference type="EMBL" id="WMW21676.1"/>
    </source>
</evidence>
<dbReference type="PANTHER" id="PTHR43464:SF19">
    <property type="entry name" value="UBIQUINONE BIOSYNTHESIS O-METHYLTRANSFERASE, MITOCHONDRIAL"/>
    <property type="match status" value="1"/>
</dbReference>
<evidence type="ECO:0000256" key="2">
    <source>
        <dbReference type="ARBA" id="ARBA00022679"/>
    </source>
</evidence>
<sequence>MENSSFPGNGSKSHFFAWDEEYKHVTWGGPRSISMLEGLISPSSRVLDLGCGNGRFLLPLSRKYESVGIDVSATAVHRARSYISKNNSKDDAQAECIVSSITSLPFSDNSFDAILCLGVVQHLMQEERKVALSEIRRVMKSGAILVIEVFGTEDMRYGGDEIEKHTFRRKNGIIYHYFTEDELASLLCGFQIIEMKAIVSEKRFSGELHKRHQIRAIARIQNAIPR</sequence>
<dbReference type="CDD" id="cd02440">
    <property type="entry name" value="AdoMet_MTases"/>
    <property type="match status" value="1"/>
</dbReference>
<dbReference type="Gene3D" id="3.40.50.150">
    <property type="entry name" value="Vaccinia Virus protein VP39"/>
    <property type="match status" value="1"/>
</dbReference>
<keyword evidence="6" id="KW-1185">Reference proteome</keyword>
<dbReference type="RefSeq" id="WP_309307465.1">
    <property type="nucleotide sequence ID" value="NZ_CP133594.1"/>
</dbReference>
<keyword evidence="3" id="KW-0949">S-adenosyl-L-methionine</keyword>
<name>A0AA51YG61_9EURY</name>
<feature type="domain" description="Methyltransferase type 11" evidence="4">
    <location>
        <begin position="47"/>
        <end position="147"/>
    </location>
</feature>
<proteinExistence type="predicted"/>
<evidence type="ECO:0000313" key="6">
    <source>
        <dbReference type="Proteomes" id="UP001183006"/>
    </source>
</evidence>
<dbReference type="GeneID" id="84230438"/>
<dbReference type="Proteomes" id="UP001183006">
    <property type="component" value="Chromosome"/>
</dbReference>
<keyword evidence="2" id="KW-0808">Transferase</keyword>